<accession>A0A212KBZ1</accession>
<reference evidence="2" key="1">
    <citation type="submission" date="2016-04" db="EMBL/GenBank/DDBJ databases">
        <authorList>
            <person name="Evans L.H."/>
            <person name="Alamgir A."/>
            <person name="Owens N."/>
            <person name="Weber N.D."/>
            <person name="Virtaneva K."/>
            <person name="Barbian K."/>
            <person name="Babar A."/>
            <person name="Rosenke K."/>
        </authorList>
    </citation>
    <scope>NUCLEOTIDE SEQUENCE</scope>
    <source>
        <strain evidence="2">86</strain>
    </source>
</reference>
<dbReference type="EMBL" id="FLUO01000001">
    <property type="protein sequence ID" value="SBW09192.1"/>
    <property type="molecule type" value="Genomic_DNA"/>
</dbReference>
<dbReference type="InterPro" id="IPR027417">
    <property type="entry name" value="P-loop_NTPase"/>
</dbReference>
<protein>
    <submittedName>
        <fullName evidence="2">Mu-like prophage FluMu protein gp28</fullName>
    </submittedName>
</protein>
<gene>
    <name evidence="2" type="ORF">KL86APRO_12537</name>
</gene>
<feature type="region of interest" description="Disordered" evidence="1">
    <location>
        <begin position="521"/>
        <end position="556"/>
    </location>
</feature>
<evidence type="ECO:0000313" key="2">
    <source>
        <dbReference type="EMBL" id="SBW09192.1"/>
    </source>
</evidence>
<organism evidence="2">
    <name type="scientific">uncultured Alphaproteobacteria bacterium</name>
    <dbReference type="NCBI Taxonomy" id="91750"/>
    <lineage>
        <taxon>Bacteria</taxon>
        <taxon>Pseudomonadati</taxon>
        <taxon>Pseudomonadota</taxon>
        <taxon>Alphaproteobacteria</taxon>
        <taxon>environmental samples</taxon>
    </lineage>
</organism>
<evidence type="ECO:0000256" key="1">
    <source>
        <dbReference type="SAM" id="MobiDB-lite"/>
    </source>
</evidence>
<dbReference type="AlphaFoldDB" id="A0A212KBZ1"/>
<name>A0A212KBZ1_9PROT</name>
<proteinExistence type="predicted"/>
<dbReference type="Gene3D" id="3.40.50.300">
    <property type="entry name" value="P-loop containing nucleotide triphosphate hydrolases"/>
    <property type="match status" value="1"/>
</dbReference>
<sequence length="565" mass="62110">MAIDYVPPASEIDRLWGTTALATFDPLASGMLMPHQTAWCEDNSDLKIGEKGRRTGITWAEAFDSVTYAMAAKSAGGDDTWYIGDTKEKGREFIKTCADMALAIAGDLLEIEEFVFEDAKLDAQGNLKTDAVAAFRITFASGHRITALSSNPANIRGLQGRVVIDEAAFHKDVAKVLDACLALLIWGGKIRIISTHNGNTNAFNDLIKEVRAGKRPGSIHRVTFDDAVANGLYERVAAVTGRTMSLQDKAAWYNTVRKTYGSRTEAMREELDAVPREGDGTMLALALIEAAQRPGYEVVRWEPPAPVGAVKFVDWPEHLRRAHMDLWFAEHVRPVLERFPTDALCAVGGDFAMRQDRAAYAIGYTDQQLHRHVPLIVEARECPYAQQKQLLFAVGTWLRKHRRLQGGVLDANGNGMPLAQEARQKFGADRIVELMPSDGWLREITPRFSAAFTDRTIHLPVDLDVRGDLHQFRVVGGVGKIPSDVRTEGTDGGRRHGDTAVAILNFFAATQHEAETYAVHAVGSQSSGSTARRFDTPTPAGPDRPDPIRGRVRTTGGFNLRKGLL</sequence>
<dbReference type="Gene3D" id="3.30.420.240">
    <property type="match status" value="1"/>
</dbReference>